<dbReference type="Gene3D" id="3.60.15.10">
    <property type="entry name" value="Ribonuclease Z/Hydroxyacylglutathione hydrolase-like"/>
    <property type="match status" value="1"/>
</dbReference>
<keyword evidence="3" id="KW-1185">Reference proteome</keyword>
<dbReference type="InterPro" id="IPR036866">
    <property type="entry name" value="RibonucZ/Hydroxyglut_hydro"/>
</dbReference>
<dbReference type="RefSeq" id="WP_322447373.1">
    <property type="nucleotide sequence ID" value="NZ_JAXOFX010000010.1"/>
</dbReference>
<dbReference type="EMBL" id="JAXOFX010000010">
    <property type="protein sequence ID" value="MDZ5473073.1"/>
    <property type="molecule type" value="Genomic_DNA"/>
</dbReference>
<gene>
    <name evidence="2" type="ORF">SM124_15245</name>
</gene>
<evidence type="ECO:0000313" key="2">
    <source>
        <dbReference type="EMBL" id="MDZ5473073.1"/>
    </source>
</evidence>
<proteinExistence type="predicted"/>
<accession>A0ABU5J0X6</accession>
<evidence type="ECO:0000259" key="1">
    <source>
        <dbReference type="SMART" id="SM00849"/>
    </source>
</evidence>
<name>A0ABU5J0X6_9BACI</name>
<evidence type="ECO:0000313" key="3">
    <source>
        <dbReference type="Proteomes" id="UP001290455"/>
    </source>
</evidence>
<dbReference type="SUPFAM" id="SSF56281">
    <property type="entry name" value="Metallo-hydrolase/oxidoreductase"/>
    <property type="match status" value="1"/>
</dbReference>
<dbReference type="Proteomes" id="UP001290455">
    <property type="component" value="Unassembled WGS sequence"/>
</dbReference>
<dbReference type="PANTHER" id="PTHR42951">
    <property type="entry name" value="METALLO-BETA-LACTAMASE DOMAIN-CONTAINING"/>
    <property type="match status" value="1"/>
</dbReference>
<dbReference type="SMART" id="SM00849">
    <property type="entry name" value="Lactamase_B"/>
    <property type="match status" value="1"/>
</dbReference>
<dbReference type="InterPro" id="IPR050855">
    <property type="entry name" value="NDM-1-like"/>
</dbReference>
<dbReference type="InterPro" id="IPR001279">
    <property type="entry name" value="Metallo-B-lactamas"/>
</dbReference>
<sequence>MKFEKIKNRNYVFTKNTPWGWDLTIHVIKGDKFNYVIDTGLGSEHFAPVLEFIMHDNKPIIAINTHYHWDHIWGNSSLPNGMLVSHKLCRDMIEEYWEEMIQKNQKCIEGETAMVLPNVTFDQELYFPEDKIRLIYTPGHTIDSISVLDEVEGVLNAADNIGDSLEELIPSLAIEKEQYIQTLLKYKELDFDTCISGHNVVLDKSVIDQILNLIQ</sequence>
<feature type="domain" description="Metallo-beta-lactamase" evidence="1">
    <location>
        <begin position="22"/>
        <end position="198"/>
    </location>
</feature>
<protein>
    <submittedName>
        <fullName evidence="2">MBL fold metallo-hydrolase</fullName>
    </submittedName>
</protein>
<reference evidence="2 3" key="1">
    <citation type="submission" date="2023-11" db="EMBL/GenBank/DDBJ databases">
        <title>Bacillus jintuensis, isolated from a mudflat on the Beibu Gulf coast.</title>
        <authorList>
            <person name="Li M."/>
        </authorList>
    </citation>
    <scope>NUCLEOTIDE SEQUENCE [LARGE SCALE GENOMIC DNA]</scope>
    <source>
        <strain evidence="2 3">31A1R</strain>
    </source>
</reference>
<organism evidence="2 3">
    <name type="scientific">Robertmurraya mangrovi</name>
    <dbReference type="NCBI Taxonomy" id="3098077"/>
    <lineage>
        <taxon>Bacteria</taxon>
        <taxon>Bacillati</taxon>
        <taxon>Bacillota</taxon>
        <taxon>Bacilli</taxon>
        <taxon>Bacillales</taxon>
        <taxon>Bacillaceae</taxon>
        <taxon>Robertmurraya</taxon>
    </lineage>
</organism>
<dbReference type="Pfam" id="PF00753">
    <property type="entry name" value="Lactamase_B"/>
    <property type="match status" value="1"/>
</dbReference>
<dbReference type="PANTHER" id="PTHR42951:SF4">
    <property type="entry name" value="ACYL-COENZYME A THIOESTERASE MBLAC2"/>
    <property type="match status" value="1"/>
</dbReference>
<comment type="caution">
    <text evidence="2">The sequence shown here is derived from an EMBL/GenBank/DDBJ whole genome shotgun (WGS) entry which is preliminary data.</text>
</comment>